<dbReference type="EMBL" id="CAUH01003126">
    <property type="protein sequence ID" value="CCU76900.1"/>
    <property type="molecule type" value="Genomic_DNA"/>
</dbReference>
<feature type="coiled-coil region" evidence="4">
    <location>
        <begin position="1615"/>
        <end position="1649"/>
    </location>
</feature>
<dbReference type="HOGENOM" id="CLU_001250_0_0_1"/>
<evidence type="ECO:0000256" key="2">
    <source>
        <dbReference type="ARBA" id="ARBA00023054"/>
    </source>
</evidence>
<feature type="coiled-coil region" evidence="4">
    <location>
        <begin position="451"/>
        <end position="520"/>
    </location>
</feature>
<feature type="domain" description="Nucleoprotein TPR/MLP1-2" evidence="6">
    <location>
        <begin position="1071"/>
        <end position="1198"/>
    </location>
</feature>
<dbReference type="OrthoDB" id="343070at2759"/>
<accession>N1J8J2</accession>
<dbReference type="Pfam" id="PF07926">
    <property type="entry name" value="TPR_MLP1_2"/>
    <property type="match status" value="1"/>
</dbReference>
<feature type="domain" description="NUA/TPR/MLP1-2-like" evidence="8">
    <location>
        <begin position="486"/>
        <end position="598"/>
    </location>
</feature>
<dbReference type="FunCoup" id="N1J8J2">
    <property type="interactions" value="1187"/>
</dbReference>
<evidence type="ECO:0000313" key="10">
    <source>
        <dbReference type="Proteomes" id="UP000015441"/>
    </source>
</evidence>
<dbReference type="InterPro" id="IPR012929">
    <property type="entry name" value="Nucleoprot-TPR/MLP1-2_dom"/>
</dbReference>
<evidence type="ECO:0000256" key="1">
    <source>
        <dbReference type="ARBA" id="ARBA00004123"/>
    </source>
</evidence>
<feature type="coiled-coil region" evidence="4">
    <location>
        <begin position="66"/>
        <end position="93"/>
    </location>
</feature>
<feature type="compositionally biased region" description="Polar residues" evidence="5">
    <location>
        <begin position="1879"/>
        <end position="1891"/>
    </location>
</feature>
<keyword evidence="2 4" id="KW-0175">Coiled coil</keyword>
<reference evidence="9 10" key="1">
    <citation type="journal article" date="2010" name="Science">
        <title>Genome expansion and gene loss in powdery mildew fungi reveal tradeoffs in extreme parasitism.</title>
        <authorList>
            <person name="Spanu P.D."/>
            <person name="Abbott J.C."/>
            <person name="Amselem J."/>
            <person name="Burgis T.A."/>
            <person name="Soanes D.M."/>
            <person name="Stueber K."/>
            <person name="Ver Loren van Themaat E."/>
            <person name="Brown J.K.M."/>
            <person name="Butcher S.A."/>
            <person name="Gurr S.J."/>
            <person name="Lebrun M.-H."/>
            <person name="Ridout C.J."/>
            <person name="Schulze-Lefert P."/>
            <person name="Talbot N.J."/>
            <person name="Ahmadinejad N."/>
            <person name="Ametz C."/>
            <person name="Barton G.R."/>
            <person name="Benjdia M."/>
            <person name="Bidzinski P."/>
            <person name="Bindschedler L.V."/>
            <person name="Both M."/>
            <person name="Brewer M.T."/>
            <person name="Cadle-Davidson L."/>
            <person name="Cadle-Davidson M.M."/>
            <person name="Collemare J."/>
            <person name="Cramer R."/>
            <person name="Frenkel O."/>
            <person name="Godfrey D."/>
            <person name="Harriman J."/>
            <person name="Hoede C."/>
            <person name="King B.C."/>
            <person name="Klages S."/>
            <person name="Kleemann J."/>
            <person name="Knoll D."/>
            <person name="Koti P.S."/>
            <person name="Kreplak J."/>
            <person name="Lopez-Ruiz F.J."/>
            <person name="Lu X."/>
            <person name="Maekawa T."/>
            <person name="Mahanil S."/>
            <person name="Micali C."/>
            <person name="Milgroom M.G."/>
            <person name="Montana G."/>
            <person name="Noir S."/>
            <person name="O'Connell R.J."/>
            <person name="Oberhaensli S."/>
            <person name="Parlange F."/>
            <person name="Pedersen C."/>
            <person name="Quesneville H."/>
            <person name="Reinhardt R."/>
            <person name="Rott M."/>
            <person name="Sacristan S."/>
            <person name="Schmidt S.M."/>
            <person name="Schoen M."/>
            <person name="Skamnioti P."/>
            <person name="Sommer H."/>
            <person name="Stephens A."/>
            <person name="Takahara H."/>
            <person name="Thordal-Christensen H."/>
            <person name="Vigouroux M."/>
            <person name="Wessling R."/>
            <person name="Wicker T."/>
            <person name="Panstruga R."/>
        </authorList>
    </citation>
    <scope>NUCLEOTIDE SEQUENCE [LARGE SCALE GENOMIC DNA]</scope>
    <source>
        <strain evidence="9">DH14</strain>
    </source>
</reference>
<dbReference type="GO" id="GO:0006406">
    <property type="term" value="P:mRNA export from nucleus"/>
    <property type="evidence" value="ECO:0007669"/>
    <property type="project" value="TreeGrafter"/>
</dbReference>
<evidence type="ECO:0000259" key="8">
    <source>
        <dbReference type="Pfam" id="PF25785"/>
    </source>
</evidence>
<dbReference type="STRING" id="546991.N1J8J2"/>
<dbReference type="InterPro" id="IPR057577">
    <property type="entry name" value="Nucleoprot-TPR/MLP1_dom"/>
</dbReference>
<feature type="coiled-coil region" evidence="4">
    <location>
        <begin position="1538"/>
        <end position="1583"/>
    </location>
</feature>
<feature type="coiled-coil region" evidence="4">
    <location>
        <begin position="323"/>
        <end position="371"/>
    </location>
</feature>
<sequence>MAAAAIDVKYLSAYLCVPHDNLSNIIDTPTADLVRAVLIAISTKALEHDELVADKLRVDIEFENAVRKSEIQIESLKTNLENAQKNVEDINTKLCEEVKSKASIEAELQALKSSSTNSLSEIESLRARISSLEAANRDTIAIVESKSTANDELSKDLQKQHQKGLELSQQLSALQQDVQIAKSAASSASFREGNVKQELELAKRNNEWLENELKTKSAEAMKCRKEKGARVAELQRENEELTSNIESLRKTEQALRNRLDEVQKTAEDSLAKIQQLQEDAAKAEDSFRQELESSRRLAELQSQQSNMHRNRLLEVEAGVEKIKDNAVEEVGKYRAEAESERREREQAENRIAELELEVDRLEAQAAQARHNSQPGTPRKALNGTLISHMGTPGQPATPGSTRSRLNITATQAIEELGKVKIEYRKEKLRTASLEAQIDQIVEGLEAKKPYIDDLEQENRRLEKEMFEMSKFVEQVGKEKDTATKNARLAKGEASTAQAEANILTQQLRDLSSQVKMLLADQAARDQGWGELSASDKSRLESLAMGEVSDGALDELSATDQFISQRLVVFRNISELQQKNQDQLKIIRQLGAQMESEEAIAAKKQAAQDHEEVQKLLAKVEDYKDELHNLITRSESYIKERDMFRRMLQHRGQIPANLDMNSMFGQSVNGSQSHLLDANEAGGNECVQLTAAIRNLQSQYDRYREEQTVDRNTLKEQVARLSQEKSSLHSEIAKVNSQLTLFSDRYDLLNSNYAMLGNENKELQKKAQILSETAVKQDLRTQQVAEDLVEAKGQLESMRYENANLKAEKMLWKDIQERLAKDNDNLMSERTRLNNLVANQQHLQNEREMSESETRRRLLSQVDSLEAELSSTKRKLNEEVEESKKAQLRKEYDLLQNQKRVDGLVASLSQIREELAVVKTSRDHFQSRADELIIQLKSSEERVQLLQHKSTRGESDSQDIDGDLPREQELTMEISELKRDLDLARSEVDNAKLQMEQYKAVAQATEEEMEALNSTSDQFREEMDLIINEKDKKIRDFEQRAEDLSKKLTDTNNELSELQASQAETASRTEEEMAALRAEVARLKEEDERHATAAQFHQQDLRAQAQIATKAQQDYENELVKHAEAAKLLQGVRAELNQLKVNSASLKADAESARTALSQCEISWEERREKLEQEMEELRRRRDDLMAQNKILHEQLENISSQVSSLQQSRSHKDNYEDNSVELDSHSQRNVDGLRELNTFLRREKEIVEVQYDLKVQESKRLQQQLEYTQAQLDEHRLKLDQERRSQADMNKSSLAHKDLMEKLNELNLFRESSTTLRNELRQAQSQLAEKSERVNELLEQIQPLETKIHELEHSKDSLNGEMLLLQEDRDRWQKRTQDILSKSDRIDPAEVEQLKETIESLQSERDTLLEEQKPLLEKIGNFEAERSSWAQSRQKLIEQAKERNRINTKDIKDRTSERDAAIQEKQLLQQNLTDLQAQLATAIEEKESTGQLLLKITQELESCNSEKNNALSATLQDPKDLINSTCEQNSNLAIDEQVVELRRELELVTHEKQMLQVEIKDLNDKLENTKSELNDAQEVIRAQTIPSSTLVAERESEEDQVEDVNSSNLISEAERKAFENQIIAAQSKVVEHERRVKQIEEEMESKLKKRSDTMKTALNKKLAESKQTQRAELEAEYRLRFEREKQIWIAECRANQTEQMPQISLQSEDKQAASSEMLPVGSTDAITPPDLSQAKEIPSLSNLSDDEARQLCQSNKTIREIIKGNIMTKLSAEIQKLKEEHTKTLTEALQKAETIKTQAVSMETKKSALKINMSENRIRIATGKLQVVEVAAQTTPERAVGEVWVEVKNYKPPPLPPQVHFLLLQISLDITGPKFSTNGTTASPFESTPATATPVGHISSSLAPNSPSVPSRTTTAPSNSTSTNTLPHQLPQRVSSIPMMRGAANIRGRGGHQNYQPPRGGSRGRGGTPSSAGLNRGNLASNVGAPFNPNGSVGTKRVRDEVAITGPHDNGGKRPRGG</sequence>
<feature type="coiled-coil region" evidence="4">
    <location>
        <begin position="192"/>
        <end position="293"/>
    </location>
</feature>
<feature type="compositionally biased region" description="Polar residues" evidence="5">
    <location>
        <begin position="1898"/>
        <end position="1909"/>
    </location>
</feature>
<keyword evidence="10" id="KW-1185">Reference proteome</keyword>
<evidence type="ECO:0000256" key="3">
    <source>
        <dbReference type="ARBA" id="ARBA00023242"/>
    </source>
</evidence>
<feature type="coiled-coil region" evidence="4">
    <location>
        <begin position="1313"/>
        <end position="1411"/>
    </location>
</feature>
<feature type="coiled-coil region" evidence="4">
    <location>
        <begin position="572"/>
        <end position="639"/>
    </location>
</feature>
<dbReference type="InParanoid" id="N1J8J2"/>
<dbReference type="Proteomes" id="UP000015441">
    <property type="component" value="Unassembled WGS sequence"/>
</dbReference>
<dbReference type="Pfam" id="PF25785">
    <property type="entry name" value="TPR"/>
    <property type="match status" value="1"/>
</dbReference>
<dbReference type="PANTHER" id="PTHR18898:SF2">
    <property type="entry name" value="NUCLEOPROTEIN TPR"/>
    <property type="match status" value="1"/>
</dbReference>
<feature type="coiled-coil region" evidence="4">
    <location>
        <begin position="685"/>
        <end position="897"/>
    </location>
</feature>
<feature type="compositionally biased region" description="Low complexity" evidence="5">
    <location>
        <begin position="1910"/>
        <end position="1925"/>
    </location>
</feature>
<dbReference type="PANTHER" id="PTHR18898">
    <property type="entry name" value="NUCLEOPROTEIN TPR-RELATED"/>
    <property type="match status" value="1"/>
</dbReference>
<dbReference type="InterPro" id="IPR057974">
    <property type="entry name" value="NUA/TPR/MLP1-2-like_dom"/>
</dbReference>
<evidence type="ECO:0000256" key="5">
    <source>
        <dbReference type="SAM" id="MobiDB-lite"/>
    </source>
</evidence>
<feature type="domain" description="Nucleoprotein TPR/MPL1" evidence="7">
    <location>
        <begin position="183"/>
        <end position="261"/>
    </location>
</feature>
<feature type="coiled-coil region" evidence="4">
    <location>
        <begin position="1767"/>
        <end position="1798"/>
    </location>
</feature>
<name>N1J8J2_BLUG1</name>
<feature type="region of interest" description="Disordered" evidence="5">
    <location>
        <begin position="1879"/>
        <end position="2018"/>
    </location>
</feature>
<dbReference type="Pfam" id="PF25481">
    <property type="entry name" value="Nucleoprot-TPR"/>
    <property type="match status" value="1"/>
</dbReference>
<organism evidence="9 10">
    <name type="scientific">Blumeria graminis f. sp. hordei (strain DH14)</name>
    <name type="common">Barley powdery mildew</name>
    <name type="synonym">Oidium monilioides f. sp. hordei</name>
    <dbReference type="NCBI Taxonomy" id="546991"/>
    <lineage>
        <taxon>Eukaryota</taxon>
        <taxon>Fungi</taxon>
        <taxon>Dikarya</taxon>
        <taxon>Ascomycota</taxon>
        <taxon>Pezizomycotina</taxon>
        <taxon>Leotiomycetes</taxon>
        <taxon>Erysiphales</taxon>
        <taxon>Erysiphaceae</taxon>
        <taxon>Blumeria</taxon>
        <taxon>Blumeria hordei</taxon>
    </lineage>
</organism>
<dbReference type="GO" id="GO:0006606">
    <property type="term" value="P:protein import into nucleus"/>
    <property type="evidence" value="ECO:0007669"/>
    <property type="project" value="InterPro"/>
</dbReference>
<dbReference type="GO" id="GO:0005643">
    <property type="term" value="C:nuclear pore"/>
    <property type="evidence" value="ECO:0007669"/>
    <property type="project" value="TreeGrafter"/>
</dbReference>
<dbReference type="eggNOG" id="KOG4674">
    <property type="taxonomic scope" value="Eukaryota"/>
</dbReference>
<protein>
    <submittedName>
        <fullName evidence="9">Nucleoporin</fullName>
    </submittedName>
</protein>
<evidence type="ECO:0000256" key="4">
    <source>
        <dbReference type="SAM" id="Coils"/>
    </source>
</evidence>
<comment type="subcellular location">
    <subcellularLocation>
        <location evidence="1">Nucleus</location>
    </subcellularLocation>
</comment>
<dbReference type="GO" id="GO:0017056">
    <property type="term" value="F:structural constituent of nuclear pore"/>
    <property type="evidence" value="ECO:0007669"/>
    <property type="project" value="TreeGrafter"/>
</dbReference>
<keyword evidence="3" id="KW-0539">Nucleus</keyword>
<evidence type="ECO:0000259" key="6">
    <source>
        <dbReference type="Pfam" id="PF07926"/>
    </source>
</evidence>
<evidence type="ECO:0000313" key="9">
    <source>
        <dbReference type="EMBL" id="CCU76900.1"/>
    </source>
</evidence>
<feature type="coiled-coil region" evidence="4">
    <location>
        <begin position="1458"/>
        <end position="1485"/>
    </location>
</feature>
<evidence type="ECO:0000259" key="7">
    <source>
        <dbReference type="Pfam" id="PF25481"/>
    </source>
</evidence>
<proteinExistence type="predicted"/>
<feature type="region of interest" description="Disordered" evidence="5">
    <location>
        <begin position="1200"/>
        <end position="1226"/>
    </location>
</feature>
<gene>
    <name evidence="9" type="ORF">BGHDH14_bgh06946</name>
</gene>
<comment type="caution">
    <text evidence="9">The sequence shown here is derived from an EMBL/GenBank/DDBJ whole genome shotgun (WGS) entry which is preliminary data.</text>
</comment>